<dbReference type="PANTHER" id="PTHR43212">
    <property type="entry name" value="QUERCETIN 2,3-DIOXYGENASE"/>
    <property type="match status" value="1"/>
</dbReference>
<reference evidence="6 7" key="1">
    <citation type="submission" date="2016-03" db="EMBL/GenBank/DDBJ databases">
        <authorList>
            <person name="Ploux O."/>
        </authorList>
    </citation>
    <scope>NUCLEOTIDE SEQUENCE [LARGE SCALE GENOMIC DNA]</scope>
    <source>
        <strain evidence="6 7">BER2</strain>
    </source>
</reference>
<accession>A0A150WDP2</accession>
<keyword evidence="2" id="KW-0479">Metal-binding</keyword>
<keyword evidence="6" id="KW-0560">Oxidoreductase</keyword>
<dbReference type="Pfam" id="PF17954">
    <property type="entry name" value="Pirin_C_2"/>
    <property type="match status" value="1"/>
</dbReference>
<dbReference type="Gene3D" id="2.60.120.10">
    <property type="entry name" value="Jelly Rolls"/>
    <property type="match status" value="2"/>
</dbReference>
<feature type="binding site" evidence="2">
    <location>
        <position position="101"/>
    </location>
    <ligand>
        <name>Fe cation</name>
        <dbReference type="ChEBI" id="CHEBI:24875"/>
    </ligand>
</feature>
<evidence type="ECO:0000256" key="1">
    <source>
        <dbReference type="ARBA" id="ARBA00008416"/>
    </source>
</evidence>
<evidence type="ECO:0000256" key="2">
    <source>
        <dbReference type="PIRSR" id="PIRSR006232-1"/>
    </source>
</evidence>
<feature type="binding site" evidence="2">
    <location>
        <position position="59"/>
    </location>
    <ligand>
        <name>Fe cation</name>
        <dbReference type="ChEBI" id="CHEBI:24875"/>
    </ligand>
</feature>
<feature type="domain" description="Pirin N-terminal" evidence="4">
    <location>
        <begin position="7"/>
        <end position="119"/>
    </location>
</feature>
<evidence type="ECO:0000313" key="7">
    <source>
        <dbReference type="Proteomes" id="UP000075391"/>
    </source>
</evidence>
<sequence>MIQVRRSNERGQAHHGWLNSNHTFSFAEYYDEKNMGFSVLRVINEDRIEGGTGFDTHGHRDMEIISYVIEGALEHKDSMGNSTIIKPGEVQRMSAGTGVRHSEYNHLHDQTTHFLQIWIQPQEKSLAPGYEQKTFFGSDLSCSDLVLVASKNGRNGSITINQDVDMYAAKAQDAGEKLLKTYQHRHLWVQVIKGDVQVEGETLQAGDGAGITGVERLKFQWSEGAEFILFDLP</sequence>
<dbReference type="InterPro" id="IPR011051">
    <property type="entry name" value="RmlC_Cupin_sf"/>
</dbReference>
<comment type="cofactor">
    <cofactor evidence="2">
        <name>Fe cation</name>
        <dbReference type="ChEBI" id="CHEBI:24875"/>
    </cofactor>
    <text evidence="2">Binds 1 Fe cation per subunit.</text>
</comment>
<dbReference type="GO" id="GO:0046872">
    <property type="term" value="F:metal ion binding"/>
    <property type="evidence" value="ECO:0007669"/>
    <property type="project" value="UniProtKB-KW"/>
</dbReference>
<keyword evidence="6" id="KW-0223">Dioxygenase</keyword>
<dbReference type="InterPro" id="IPR014710">
    <property type="entry name" value="RmlC-like_jellyroll"/>
</dbReference>
<dbReference type="Proteomes" id="UP000075391">
    <property type="component" value="Unassembled WGS sequence"/>
</dbReference>
<dbReference type="PANTHER" id="PTHR43212:SF3">
    <property type="entry name" value="QUERCETIN 2,3-DIOXYGENASE"/>
    <property type="match status" value="1"/>
</dbReference>
<dbReference type="InterPro" id="IPR012093">
    <property type="entry name" value="Pirin"/>
</dbReference>
<dbReference type="CDD" id="cd02910">
    <property type="entry name" value="cupin_Yhhw_N"/>
    <property type="match status" value="1"/>
</dbReference>
<feature type="binding site" evidence="2">
    <location>
        <position position="103"/>
    </location>
    <ligand>
        <name>Fe cation</name>
        <dbReference type="ChEBI" id="CHEBI:24875"/>
    </ligand>
</feature>
<feature type="binding site" evidence="2">
    <location>
        <position position="57"/>
    </location>
    <ligand>
        <name>Fe cation</name>
        <dbReference type="ChEBI" id="CHEBI:24875"/>
    </ligand>
</feature>
<dbReference type="AlphaFoldDB" id="A0A150WDP2"/>
<dbReference type="EMBL" id="LUKF01000017">
    <property type="protein sequence ID" value="KYG61021.1"/>
    <property type="molecule type" value="Genomic_DNA"/>
</dbReference>
<keyword evidence="2" id="KW-0408">Iron</keyword>
<evidence type="ECO:0000259" key="4">
    <source>
        <dbReference type="Pfam" id="PF02678"/>
    </source>
</evidence>
<dbReference type="RefSeq" id="WP_063244400.1">
    <property type="nucleotide sequence ID" value="NZ_LUKF01000017.1"/>
</dbReference>
<dbReference type="SUPFAM" id="SSF51182">
    <property type="entry name" value="RmlC-like cupins"/>
    <property type="match status" value="1"/>
</dbReference>
<dbReference type="OrthoDB" id="5292192at2"/>
<evidence type="ECO:0000259" key="5">
    <source>
        <dbReference type="Pfam" id="PF17954"/>
    </source>
</evidence>
<feature type="domain" description="Quercetin 2,3-dioxygenase C-terminal cupin" evidence="5">
    <location>
        <begin position="147"/>
        <end position="232"/>
    </location>
</feature>
<dbReference type="GO" id="GO:0051213">
    <property type="term" value="F:dioxygenase activity"/>
    <property type="evidence" value="ECO:0007669"/>
    <property type="project" value="UniProtKB-KW"/>
</dbReference>
<dbReference type="CDD" id="cd20311">
    <property type="entry name" value="cupin_Yhhw_C"/>
    <property type="match status" value="1"/>
</dbReference>
<dbReference type="InterPro" id="IPR003829">
    <property type="entry name" value="Pirin_N_dom"/>
</dbReference>
<name>A0A150WDP2_BDEBC</name>
<dbReference type="InterPro" id="IPR041602">
    <property type="entry name" value="Quercetinase_C"/>
</dbReference>
<protein>
    <submittedName>
        <fullName evidence="6">Quercetin 2,3-dioxygenase</fullName>
    </submittedName>
</protein>
<dbReference type="PIRSF" id="PIRSF006232">
    <property type="entry name" value="Pirin"/>
    <property type="match status" value="1"/>
</dbReference>
<dbReference type="Pfam" id="PF02678">
    <property type="entry name" value="Pirin"/>
    <property type="match status" value="1"/>
</dbReference>
<proteinExistence type="inferred from homology"/>
<gene>
    <name evidence="6" type="ORF">AZI85_08655</name>
</gene>
<comment type="caution">
    <text evidence="6">The sequence shown here is derived from an EMBL/GenBank/DDBJ whole genome shotgun (WGS) entry which is preliminary data.</text>
</comment>
<evidence type="ECO:0000256" key="3">
    <source>
        <dbReference type="RuleBase" id="RU003457"/>
    </source>
</evidence>
<evidence type="ECO:0000313" key="6">
    <source>
        <dbReference type="EMBL" id="KYG61021.1"/>
    </source>
</evidence>
<organism evidence="6 7">
    <name type="scientific">Bdellovibrio bacteriovorus</name>
    <dbReference type="NCBI Taxonomy" id="959"/>
    <lineage>
        <taxon>Bacteria</taxon>
        <taxon>Pseudomonadati</taxon>
        <taxon>Bdellovibrionota</taxon>
        <taxon>Bdellovibrionia</taxon>
        <taxon>Bdellovibrionales</taxon>
        <taxon>Pseudobdellovibrionaceae</taxon>
        <taxon>Bdellovibrio</taxon>
    </lineage>
</organism>
<comment type="similarity">
    <text evidence="1 3">Belongs to the pirin family.</text>
</comment>